<comment type="caution">
    <text evidence="1">The sequence shown here is derived from an EMBL/GenBank/DDBJ whole genome shotgun (WGS) entry which is preliminary data.</text>
</comment>
<gene>
    <name evidence="1" type="ORF">KUF71_018735</name>
</gene>
<dbReference type="InterPro" id="IPR032675">
    <property type="entry name" value="LRR_dom_sf"/>
</dbReference>
<dbReference type="Gene3D" id="3.80.10.10">
    <property type="entry name" value="Ribonuclease Inhibitor"/>
    <property type="match status" value="1"/>
</dbReference>
<accession>A0AAE1GSP4</accession>
<evidence type="ECO:0000313" key="1">
    <source>
        <dbReference type="EMBL" id="KAK3908222.1"/>
    </source>
</evidence>
<sequence>MPPLRQPIPMAQLAEQQLIDMVTEAGEGLVATPGDPRHTAVMYKLHVAMRHLPEAAASRLGQATLAAVDKALVYDVLERATSEVFMAFASWGTGWFPVSVRIWSDRRPRGFDAEVSTLICRVPPQSMPSEDPDVPQRRGPGDILADIAGLAGMPTPVDEDVARALLLVATACLPEHTTKIDTVDMSAATTTAVVAQLPKSREEKGDLSGSKDKVMTSNVKVTAQGQGHSPPQLQSLETLRLTGGRGCALSNVVLYPLARSLHHMHRLTVVSLGQSASDNVLRVLAQACPDTLEDLDVSHSRAVTDKGVAALAACGNLKVLKVGVRMFTHSDLRAVRGRGA</sequence>
<protein>
    <submittedName>
        <fullName evidence="1">F-box/LRR-repeat protein 20</fullName>
    </submittedName>
</protein>
<reference evidence="1" key="2">
    <citation type="journal article" date="2023" name="BMC Genomics">
        <title>Pest status, molecular evolution, and epigenetic factors derived from the genome assembly of Frankliniella fusca, a thysanopteran phytovirus vector.</title>
        <authorList>
            <person name="Catto M.A."/>
            <person name="Labadie P.E."/>
            <person name="Jacobson A.L."/>
            <person name="Kennedy G.G."/>
            <person name="Srinivasan R."/>
            <person name="Hunt B.G."/>
        </authorList>
    </citation>
    <scope>NUCLEOTIDE SEQUENCE</scope>
    <source>
        <strain evidence="1">PL_HMW_Pooled</strain>
    </source>
</reference>
<organism evidence="1 2">
    <name type="scientific">Frankliniella fusca</name>
    <dbReference type="NCBI Taxonomy" id="407009"/>
    <lineage>
        <taxon>Eukaryota</taxon>
        <taxon>Metazoa</taxon>
        <taxon>Ecdysozoa</taxon>
        <taxon>Arthropoda</taxon>
        <taxon>Hexapoda</taxon>
        <taxon>Insecta</taxon>
        <taxon>Pterygota</taxon>
        <taxon>Neoptera</taxon>
        <taxon>Paraneoptera</taxon>
        <taxon>Thysanoptera</taxon>
        <taxon>Terebrantia</taxon>
        <taxon>Thripoidea</taxon>
        <taxon>Thripidae</taxon>
        <taxon>Frankliniella</taxon>
    </lineage>
</organism>
<name>A0AAE1GSP4_9NEOP</name>
<dbReference type="SUPFAM" id="SSF52047">
    <property type="entry name" value="RNI-like"/>
    <property type="match status" value="1"/>
</dbReference>
<proteinExistence type="predicted"/>
<dbReference type="EMBL" id="JAHWGI010000033">
    <property type="protein sequence ID" value="KAK3908222.1"/>
    <property type="molecule type" value="Genomic_DNA"/>
</dbReference>
<dbReference type="Proteomes" id="UP001219518">
    <property type="component" value="Unassembled WGS sequence"/>
</dbReference>
<evidence type="ECO:0000313" key="2">
    <source>
        <dbReference type="Proteomes" id="UP001219518"/>
    </source>
</evidence>
<dbReference type="AlphaFoldDB" id="A0AAE1GSP4"/>
<keyword evidence="2" id="KW-1185">Reference proteome</keyword>
<reference evidence="1" key="1">
    <citation type="submission" date="2021-07" db="EMBL/GenBank/DDBJ databases">
        <authorList>
            <person name="Catto M.A."/>
            <person name="Jacobson A."/>
            <person name="Kennedy G."/>
            <person name="Labadie P."/>
            <person name="Hunt B.G."/>
            <person name="Srinivasan R."/>
        </authorList>
    </citation>
    <scope>NUCLEOTIDE SEQUENCE</scope>
    <source>
        <strain evidence="1">PL_HMW_Pooled</strain>
        <tissue evidence="1">Head</tissue>
    </source>
</reference>